<dbReference type="EMBL" id="VCBC01000002">
    <property type="protein sequence ID" value="TLU67703.1"/>
    <property type="molecule type" value="Genomic_DNA"/>
</dbReference>
<reference evidence="2 3" key="1">
    <citation type="submission" date="2019-05" db="EMBL/GenBank/DDBJ databases">
        <title>Genome sequences of Thalassotalea litorea 1K03283.</title>
        <authorList>
            <person name="Zhang D."/>
        </authorList>
    </citation>
    <scope>NUCLEOTIDE SEQUENCE [LARGE SCALE GENOMIC DNA]</scope>
    <source>
        <strain evidence="2 3">MCCC 1K03283</strain>
    </source>
</reference>
<comment type="caution">
    <text evidence="2">The sequence shown here is derived from an EMBL/GenBank/DDBJ whole genome shotgun (WGS) entry which is preliminary data.</text>
</comment>
<protein>
    <submittedName>
        <fullName evidence="2">Inovirus Gp2 family protein</fullName>
    </submittedName>
</protein>
<dbReference type="AlphaFoldDB" id="A0A5R9IT76"/>
<keyword evidence="3" id="KW-1185">Reference proteome</keyword>
<evidence type="ECO:0000259" key="1">
    <source>
        <dbReference type="Pfam" id="PF11726"/>
    </source>
</evidence>
<feature type="domain" description="YagK/YfjJ C-terminal" evidence="1">
    <location>
        <begin position="42"/>
        <end position="182"/>
    </location>
</feature>
<proteinExistence type="predicted"/>
<name>A0A5R9IT76_9GAMM</name>
<dbReference type="OrthoDB" id="5593782at2"/>
<dbReference type="RefSeq" id="WP_138318306.1">
    <property type="nucleotide sequence ID" value="NZ_VCBC01000002.1"/>
</dbReference>
<gene>
    <name evidence="2" type="ORF">FE810_01780</name>
</gene>
<dbReference type="Proteomes" id="UP000307790">
    <property type="component" value="Unassembled WGS sequence"/>
</dbReference>
<evidence type="ECO:0000313" key="3">
    <source>
        <dbReference type="Proteomes" id="UP000307790"/>
    </source>
</evidence>
<sequence length="202" mass="23813">MAYITKDKAITINGKTWWVNSQKSGLYKPMLVSMVTQLEVMLAHHSKVHVLRFDLRLYEYTDDNKIIEVFMRRLKKWLKRKYDLKRIGYAWARELETAKNQHYHFALFLDGHKINYPHELTKKVLAIASQIDTSAFIPDNCYYNIKRDDYETIQSAIWRLSYLAKGRGKGYKAPQTKNYGASKLKPSPRDLLRQVVAVEQPR</sequence>
<accession>A0A5R9IT76</accession>
<evidence type="ECO:0000313" key="2">
    <source>
        <dbReference type="EMBL" id="TLU67703.1"/>
    </source>
</evidence>
<organism evidence="2 3">
    <name type="scientific">Thalassotalea litorea</name>
    <dbReference type="NCBI Taxonomy" id="2020715"/>
    <lineage>
        <taxon>Bacteria</taxon>
        <taxon>Pseudomonadati</taxon>
        <taxon>Pseudomonadota</taxon>
        <taxon>Gammaproteobacteria</taxon>
        <taxon>Alteromonadales</taxon>
        <taxon>Colwelliaceae</taxon>
        <taxon>Thalassotalea</taxon>
    </lineage>
</organism>
<dbReference type="Pfam" id="PF11726">
    <property type="entry name" value="YagK_YfjJ_C"/>
    <property type="match status" value="1"/>
</dbReference>
<dbReference type="InterPro" id="IPR057271">
    <property type="entry name" value="YagK_YfjJ_C"/>
</dbReference>